<evidence type="ECO:0000259" key="1">
    <source>
        <dbReference type="Pfam" id="PF01609"/>
    </source>
</evidence>
<evidence type="ECO:0000313" key="2">
    <source>
        <dbReference type="EMBL" id="PPL15630.1"/>
    </source>
</evidence>
<dbReference type="NCBIfam" id="NF033591">
    <property type="entry name" value="transpos_IS4_2"/>
    <property type="match status" value="1"/>
</dbReference>
<keyword evidence="3" id="KW-1185">Reference proteome</keyword>
<comment type="caution">
    <text evidence="2">The sequence shown here is derived from an EMBL/GenBank/DDBJ whole genome shotgun (WGS) entry which is preliminary data.</text>
</comment>
<dbReference type="OrthoDB" id="6140187at2"/>
<dbReference type="PANTHER" id="PTHR35404">
    <property type="entry name" value="TRANSPOSASE OF TN10"/>
    <property type="match status" value="1"/>
</dbReference>
<sequence>MITRDTISEHLHDIFGQDMHAKRVLSLANATQGVIESSSLAIHAIGNGLAQANGLERKYAIKQVDRLLSNIKLNVWSLFDDWVPYVVAEHKEIVVSMDWTEFDADDHSSIVLSMQTSHGRNTPLLWKTHQKSQLKGQRNAHEDELLWKLKTSLPDDVTVTVVADRGFGDTALFALLEDALEFNYLIRFKDNILLCPVGEELKKAKQWLTPSGRTRTLKDVELTAQRQPVARVFCCKKVDMKEAWFLASNRRDLGAADALKLYGKRWGIECSFRDIKDYKFGMGMADTHISSTKRRDRLFLFSALAIVLLTLLGKAGDAAGLEKTIKVNTSKTRTYSFFRQGCIYYQMLPKMKEENAIKLMEKFSYYLSQHRLYKRIFGII</sequence>
<dbReference type="InterPro" id="IPR012337">
    <property type="entry name" value="RNaseH-like_sf"/>
</dbReference>
<name>A0A2P5TKF7_9GAMM</name>
<dbReference type="GO" id="GO:0003677">
    <property type="term" value="F:DNA binding"/>
    <property type="evidence" value="ECO:0007669"/>
    <property type="project" value="InterPro"/>
</dbReference>
<dbReference type="InterPro" id="IPR002559">
    <property type="entry name" value="Transposase_11"/>
</dbReference>
<dbReference type="SUPFAM" id="SSF53098">
    <property type="entry name" value="Ribonuclease H-like"/>
    <property type="match status" value="1"/>
</dbReference>
<protein>
    <recommendedName>
        <fullName evidence="1">Transposase IS4-like domain-containing protein</fullName>
    </recommendedName>
</protein>
<dbReference type="InterPro" id="IPR047658">
    <property type="entry name" value="IS4-like_transpos"/>
</dbReference>
<reference evidence="3" key="1">
    <citation type="submission" date="2016-11" db="EMBL/GenBank/DDBJ databases">
        <authorList>
            <person name="Sisinthy S."/>
            <person name="Ara S."/>
            <person name="Gundlapally S.R."/>
        </authorList>
    </citation>
    <scope>NUCLEOTIDE SEQUENCE [LARGE SCALE GENOMIC DNA]</scope>
    <source>
        <strain evidence="3">V1-41</strain>
    </source>
</reference>
<dbReference type="GO" id="GO:0004803">
    <property type="term" value="F:transposase activity"/>
    <property type="evidence" value="ECO:0007669"/>
    <property type="project" value="InterPro"/>
</dbReference>
<dbReference type="AlphaFoldDB" id="A0A2P5TKF7"/>
<proteinExistence type="predicted"/>
<dbReference type="GO" id="GO:0006313">
    <property type="term" value="P:DNA transposition"/>
    <property type="evidence" value="ECO:0007669"/>
    <property type="project" value="InterPro"/>
</dbReference>
<dbReference type="Proteomes" id="UP000242231">
    <property type="component" value="Unassembled WGS sequence"/>
</dbReference>
<gene>
    <name evidence="2" type="ORF">UN63_11975</name>
</gene>
<dbReference type="PANTHER" id="PTHR35404:SF8">
    <property type="entry name" value="TRANSPOSASE OF TN10"/>
    <property type="match status" value="1"/>
</dbReference>
<dbReference type="RefSeq" id="WP_104486985.1">
    <property type="nucleotide sequence ID" value="NZ_BMYB01000021.1"/>
</dbReference>
<organism evidence="2 3">
    <name type="scientific">Oceanisphaera arctica</name>
    <dbReference type="NCBI Taxonomy" id="641510"/>
    <lineage>
        <taxon>Bacteria</taxon>
        <taxon>Pseudomonadati</taxon>
        <taxon>Pseudomonadota</taxon>
        <taxon>Gammaproteobacteria</taxon>
        <taxon>Aeromonadales</taxon>
        <taxon>Aeromonadaceae</taxon>
        <taxon>Oceanisphaera</taxon>
    </lineage>
</organism>
<evidence type="ECO:0000313" key="3">
    <source>
        <dbReference type="Proteomes" id="UP000242231"/>
    </source>
</evidence>
<dbReference type="EMBL" id="MPZM01000028">
    <property type="protein sequence ID" value="PPL15630.1"/>
    <property type="molecule type" value="Genomic_DNA"/>
</dbReference>
<feature type="domain" description="Transposase IS4-like" evidence="1">
    <location>
        <begin position="92"/>
        <end position="288"/>
    </location>
</feature>
<dbReference type="Gene3D" id="3.90.350.10">
    <property type="entry name" value="Transposase Inhibitor Protein From Tn5, Chain A, domain 1"/>
    <property type="match status" value="1"/>
</dbReference>
<dbReference type="Pfam" id="PF01609">
    <property type="entry name" value="DDE_Tnp_1"/>
    <property type="match status" value="1"/>
</dbReference>
<accession>A0A2P5TKF7</accession>